<keyword evidence="3" id="KW-0347">Helicase</keyword>
<keyword evidence="9" id="KW-1133">Transmembrane helix</keyword>
<evidence type="ECO:0000259" key="11">
    <source>
        <dbReference type="Pfam" id="PF13361"/>
    </source>
</evidence>
<comment type="catalytic activity">
    <reaction evidence="8">
        <text>ATP + H2O = ADP + phosphate + H(+)</text>
        <dbReference type="Rhea" id="RHEA:13065"/>
        <dbReference type="ChEBI" id="CHEBI:15377"/>
        <dbReference type="ChEBI" id="CHEBI:15378"/>
        <dbReference type="ChEBI" id="CHEBI:30616"/>
        <dbReference type="ChEBI" id="CHEBI:43474"/>
        <dbReference type="ChEBI" id="CHEBI:456216"/>
        <dbReference type="EC" id="5.6.2.4"/>
    </reaction>
</comment>
<name>A0A6C0IZ22_9ZZZZ</name>
<dbReference type="SUPFAM" id="SSF52540">
    <property type="entry name" value="P-loop containing nucleoside triphosphate hydrolases"/>
    <property type="match status" value="1"/>
</dbReference>
<dbReference type="EC" id="5.6.2.4" evidence="7"/>
<keyword evidence="5" id="KW-0413">Isomerase</keyword>
<dbReference type="InterPro" id="IPR027417">
    <property type="entry name" value="P-loop_NTPase"/>
</dbReference>
<keyword evidence="9" id="KW-0812">Transmembrane</keyword>
<reference evidence="12" key="1">
    <citation type="journal article" date="2020" name="Nature">
        <title>Giant virus diversity and host interactions through global metagenomics.</title>
        <authorList>
            <person name="Schulz F."/>
            <person name="Roux S."/>
            <person name="Paez-Espino D."/>
            <person name="Jungbluth S."/>
            <person name="Walsh D.A."/>
            <person name="Denef V.J."/>
            <person name="McMahon K.D."/>
            <person name="Konstantinidis K.T."/>
            <person name="Eloe-Fadrosh E.A."/>
            <person name="Kyrpides N.C."/>
            <person name="Woyke T."/>
        </authorList>
    </citation>
    <scope>NUCLEOTIDE SEQUENCE</scope>
    <source>
        <strain evidence="12">GVMAG-M-3300024336-7</strain>
    </source>
</reference>
<accession>A0A6C0IZ22</accession>
<dbReference type="Pfam" id="PF00580">
    <property type="entry name" value="UvrD-helicase"/>
    <property type="match status" value="1"/>
</dbReference>
<proteinExistence type="predicted"/>
<dbReference type="AlphaFoldDB" id="A0A6C0IZ22"/>
<dbReference type="GO" id="GO:0043138">
    <property type="term" value="F:3'-5' DNA helicase activity"/>
    <property type="evidence" value="ECO:0007669"/>
    <property type="project" value="UniProtKB-EC"/>
</dbReference>
<dbReference type="GO" id="GO:0005524">
    <property type="term" value="F:ATP binding"/>
    <property type="evidence" value="ECO:0007669"/>
    <property type="project" value="UniProtKB-KW"/>
</dbReference>
<keyword evidence="2" id="KW-0378">Hydrolase</keyword>
<comment type="catalytic activity">
    <reaction evidence="6">
        <text>Couples ATP hydrolysis with the unwinding of duplex DNA by translocating in the 3'-5' direction.</text>
        <dbReference type="EC" id="5.6.2.4"/>
    </reaction>
</comment>
<dbReference type="GO" id="GO:0000725">
    <property type="term" value="P:recombinational repair"/>
    <property type="evidence" value="ECO:0007669"/>
    <property type="project" value="TreeGrafter"/>
</dbReference>
<evidence type="ECO:0000313" key="12">
    <source>
        <dbReference type="EMBL" id="QHT96753.1"/>
    </source>
</evidence>
<evidence type="ECO:0000256" key="8">
    <source>
        <dbReference type="ARBA" id="ARBA00048988"/>
    </source>
</evidence>
<protein>
    <recommendedName>
        <fullName evidence="7">DNA 3'-5' helicase</fullName>
        <ecNumber evidence="7">5.6.2.4</ecNumber>
    </recommendedName>
</protein>
<evidence type="ECO:0000256" key="6">
    <source>
        <dbReference type="ARBA" id="ARBA00034617"/>
    </source>
</evidence>
<dbReference type="GO" id="GO:0016787">
    <property type="term" value="F:hydrolase activity"/>
    <property type="evidence" value="ECO:0007669"/>
    <property type="project" value="UniProtKB-KW"/>
</dbReference>
<evidence type="ECO:0000256" key="9">
    <source>
        <dbReference type="SAM" id="Phobius"/>
    </source>
</evidence>
<dbReference type="InterPro" id="IPR014017">
    <property type="entry name" value="DNA_helicase_UvrD-like_C"/>
</dbReference>
<evidence type="ECO:0000259" key="10">
    <source>
        <dbReference type="Pfam" id="PF00580"/>
    </source>
</evidence>
<dbReference type="GO" id="GO:0003677">
    <property type="term" value="F:DNA binding"/>
    <property type="evidence" value="ECO:0007669"/>
    <property type="project" value="InterPro"/>
</dbReference>
<sequence length="792" mass="91644">MDKKQAKIIRKKWTVSMGVSGIFGSGKTTILLYRIRHLMRKYKISSEEIRILVPLKSIRTTIDEMAESLTPDIHINSSTFDNFSRWVILNSEIPDSVVINMDFTYRLVQYLKANKTPEIQPGELHPIFGEVKHIFVDEFQDINIQHITLLIELYKLGMTIMFVGDSQQSIYGFRGGSPNNFTIIKNETEKLKKPIKWYVLKTTYRPTREIMDFVTPIYDTITADLIKQGMIKSTKAKIKTVNGSAVTPIDKHFRNYWVCGKYVLRKIRQYWKYGKKNICILSRFSSNNILINVIKKYLLKYDIPVTYNGTLIEKPIIFDEDTTDEMMSDITSGVIESDSVEISSIHSAKGKQWDIVFLIDVNDGTLPLESKGGIVDISEDTRLFYVGITRAVNALYILHNDFTPRGHIGKLTKPSRFLYNIPVDMYSGDLPEYKDDMYAKMSSIDKDQTAYMATTKIIGTLGTKDFDDIIGKYPSEIERTQIHKPYSYPYDIIEFGYQTLYGQFIECLIIKTYATKARKQIRVYQIDQILRSIPAKHKLEYEQISDMGSAIIEQLKATKDKIKKKHLKKAFNKIHIELSDDLLEHLILIVNIYGKLDAYPMYADYPNGLKIAIHGSYEKFLDVKIKPEKCYNDILRVASGIACHGEGYSAKMNLSGIKELLKTKTKSHNKLVKNIRKHFLPRYKNFMFHITEKYENEKGDILVGEMDLIVDRTIIDIKTSVSQLYTDNWWMQLMSYYAIMINAKKSKKKKYDKIVVYNPVGGYIDQMDLAEWDDSESYILKLMAIGKDRLKI</sequence>
<dbReference type="InterPro" id="IPR014016">
    <property type="entry name" value="UvrD-like_ATP-bd"/>
</dbReference>
<evidence type="ECO:0000256" key="5">
    <source>
        <dbReference type="ARBA" id="ARBA00023235"/>
    </source>
</evidence>
<dbReference type="EMBL" id="MN740267">
    <property type="protein sequence ID" value="QHT96753.1"/>
    <property type="molecule type" value="Genomic_DNA"/>
</dbReference>
<evidence type="ECO:0000256" key="3">
    <source>
        <dbReference type="ARBA" id="ARBA00022806"/>
    </source>
</evidence>
<feature type="domain" description="UvrD-like helicase ATP-binding" evidence="10">
    <location>
        <begin position="101"/>
        <end position="186"/>
    </location>
</feature>
<feature type="domain" description="UvrD-like helicase C-terminal" evidence="11">
    <location>
        <begin position="333"/>
        <end position="398"/>
    </location>
</feature>
<evidence type="ECO:0000256" key="4">
    <source>
        <dbReference type="ARBA" id="ARBA00022840"/>
    </source>
</evidence>
<evidence type="ECO:0000256" key="1">
    <source>
        <dbReference type="ARBA" id="ARBA00022741"/>
    </source>
</evidence>
<dbReference type="InterPro" id="IPR000212">
    <property type="entry name" value="DNA_helicase_UvrD/REP"/>
</dbReference>
<dbReference type="Pfam" id="PF13361">
    <property type="entry name" value="UvrD_C"/>
    <property type="match status" value="1"/>
</dbReference>
<dbReference type="GO" id="GO:0005829">
    <property type="term" value="C:cytosol"/>
    <property type="evidence" value="ECO:0007669"/>
    <property type="project" value="TreeGrafter"/>
</dbReference>
<organism evidence="12">
    <name type="scientific">viral metagenome</name>
    <dbReference type="NCBI Taxonomy" id="1070528"/>
    <lineage>
        <taxon>unclassified sequences</taxon>
        <taxon>metagenomes</taxon>
        <taxon>organismal metagenomes</taxon>
    </lineage>
</organism>
<dbReference type="PANTHER" id="PTHR11070:SF67">
    <property type="entry name" value="DNA 3'-5' HELICASE"/>
    <property type="match status" value="1"/>
</dbReference>
<dbReference type="PANTHER" id="PTHR11070">
    <property type="entry name" value="UVRD / RECB / PCRA DNA HELICASE FAMILY MEMBER"/>
    <property type="match status" value="1"/>
</dbReference>
<keyword evidence="1" id="KW-0547">Nucleotide-binding</keyword>
<evidence type="ECO:0000256" key="2">
    <source>
        <dbReference type="ARBA" id="ARBA00022801"/>
    </source>
</evidence>
<dbReference type="Gene3D" id="3.40.50.300">
    <property type="entry name" value="P-loop containing nucleotide triphosphate hydrolases"/>
    <property type="match status" value="2"/>
</dbReference>
<keyword evidence="9" id="KW-0472">Membrane</keyword>
<keyword evidence="4" id="KW-0067">ATP-binding</keyword>
<feature type="transmembrane region" description="Helical" evidence="9">
    <location>
        <begin position="12"/>
        <end position="33"/>
    </location>
</feature>
<evidence type="ECO:0000256" key="7">
    <source>
        <dbReference type="ARBA" id="ARBA00034808"/>
    </source>
</evidence>